<dbReference type="EMBL" id="KQ965773">
    <property type="protein sequence ID" value="KXS13832.1"/>
    <property type="molecule type" value="Genomic_DNA"/>
</dbReference>
<dbReference type="InterPro" id="IPR043519">
    <property type="entry name" value="NT_sf"/>
</dbReference>
<sequence>MQAHARLGSARCVGVRAWTACAAGGRAATIAVVTASRTRSVATTRVAMLPRMRVRAVGAARAERGEAVGAGVGMKEKEKEDERLRHYLDPRAHEERPEDEWYVDRVVEGKGDAGRGEDRVGDAVGRSDGVGTGEVTGEDASKETEQETFVPLWMRNLPQDAQRDLGVSPSASSSSSDSEPTLSLPPTTPPHLATLLHTLASHPSLSSPLAVLDVREKCDWTDLMVVVEGGEGRALRRMADGVRAEVSSGEARRTKRGW</sequence>
<gene>
    <name evidence="2" type="ORF">M427DRAFT_358069</name>
</gene>
<feature type="region of interest" description="Disordered" evidence="1">
    <location>
        <begin position="109"/>
        <end position="147"/>
    </location>
</feature>
<dbReference type="Proteomes" id="UP000070544">
    <property type="component" value="Unassembled WGS sequence"/>
</dbReference>
<proteinExistence type="predicted"/>
<dbReference type="Gene3D" id="3.30.460.10">
    <property type="entry name" value="Beta Polymerase, domain 2"/>
    <property type="match status" value="1"/>
</dbReference>
<protein>
    <submittedName>
        <fullName evidence="2">Uncharacterized protein</fullName>
    </submittedName>
</protein>
<organism evidence="2 3">
    <name type="scientific">Gonapodya prolifera (strain JEL478)</name>
    <name type="common">Monoblepharis prolifera</name>
    <dbReference type="NCBI Taxonomy" id="1344416"/>
    <lineage>
        <taxon>Eukaryota</taxon>
        <taxon>Fungi</taxon>
        <taxon>Fungi incertae sedis</taxon>
        <taxon>Chytridiomycota</taxon>
        <taxon>Chytridiomycota incertae sedis</taxon>
        <taxon>Monoblepharidomycetes</taxon>
        <taxon>Monoblepharidales</taxon>
        <taxon>Gonapodyaceae</taxon>
        <taxon>Gonapodya</taxon>
    </lineage>
</organism>
<feature type="compositionally biased region" description="Basic and acidic residues" evidence="1">
    <location>
        <begin position="109"/>
        <end position="121"/>
    </location>
</feature>
<keyword evidence="3" id="KW-1185">Reference proteome</keyword>
<feature type="compositionally biased region" description="Low complexity" evidence="1">
    <location>
        <begin position="168"/>
        <end position="190"/>
    </location>
</feature>
<accession>A0A139AAF3</accession>
<evidence type="ECO:0000313" key="2">
    <source>
        <dbReference type="EMBL" id="KXS13832.1"/>
    </source>
</evidence>
<evidence type="ECO:0000313" key="3">
    <source>
        <dbReference type="Proteomes" id="UP000070544"/>
    </source>
</evidence>
<reference evidence="2 3" key="1">
    <citation type="journal article" date="2015" name="Genome Biol. Evol.">
        <title>Phylogenomic analyses indicate that early fungi evolved digesting cell walls of algal ancestors of land plants.</title>
        <authorList>
            <person name="Chang Y."/>
            <person name="Wang S."/>
            <person name="Sekimoto S."/>
            <person name="Aerts A.L."/>
            <person name="Choi C."/>
            <person name="Clum A."/>
            <person name="LaButti K.M."/>
            <person name="Lindquist E.A."/>
            <person name="Yee Ngan C."/>
            <person name="Ohm R.A."/>
            <person name="Salamov A.A."/>
            <person name="Grigoriev I.V."/>
            <person name="Spatafora J.W."/>
            <person name="Berbee M.L."/>
        </authorList>
    </citation>
    <scope>NUCLEOTIDE SEQUENCE [LARGE SCALE GENOMIC DNA]</scope>
    <source>
        <strain evidence="2 3">JEL478</strain>
    </source>
</reference>
<evidence type="ECO:0000256" key="1">
    <source>
        <dbReference type="SAM" id="MobiDB-lite"/>
    </source>
</evidence>
<feature type="region of interest" description="Disordered" evidence="1">
    <location>
        <begin position="163"/>
        <end position="190"/>
    </location>
</feature>
<name>A0A139AAF3_GONPJ</name>
<dbReference type="OrthoDB" id="21330at2759"/>
<dbReference type="AlphaFoldDB" id="A0A139AAF3"/>